<proteinExistence type="predicted"/>
<name>A0A3B1E0N8_9ZZZZ</name>
<reference evidence="1" key="1">
    <citation type="submission" date="2018-06" db="EMBL/GenBank/DDBJ databases">
        <authorList>
            <person name="Zhirakovskaya E."/>
        </authorList>
    </citation>
    <scope>NUCLEOTIDE SEQUENCE</scope>
</reference>
<accession>A0A3B1E0N8</accession>
<organism evidence="1">
    <name type="scientific">hydrothermal vent metagenome</name>
    <dbReference type="NCBI Taxonomy" id="652676"/>
    <lineage>
        <taxon>unclassified sequences</taxon>
        <taxon>metagenomes</taxon>
        <taxon>ecological metagenomes</taxon>
    </lineage>
</organism>
<sequence>MEIRRQDDVTTIDELIGFPLDQLLMVGTCIDDGCYCFMRCREQWHRFFIDEGVLFWDTTDPDTNDFLGKDHFVSIPEELGLVNHPMTINKILMRDDKLTIELTNSHSLIFIQDNVTYNIKVCLAESS</sequence>
<dbReference type="EMBL" id="UOGL01000582">
    <property type="protein sequence ID" value="VAX41740.1"/>
    <property type="molecule type" value="Genomic_DNA"/>
</dbReference>
<dbReference type="AlphaFoldDB" id="A0A3B1E0N8"/>
<gene>
    <name evidence="1" type="ORF">MNBD_PLANCTO02-2508</name>
</gene>
<evidence type="ECO:0000313" key="1">
    <source>
        <dbReference type="EMBL" id="VAX41740.1"/>
    </source>
</evidence>
<protein>
    <submittedName>
        <fullName evidence="1">Uncharacterized protein</fullName>
    </submittedName>
</protein>